<keyword evidence="4" id="KW-0067">ATP-binding</keyword>
<keyword evidence="2 7" id="KW-0812">Transmembrane</keyword>
<proteinExistence type="predicted"/>
<dbReference type="PANTHER" id="PTHR24221">
    <property type="entry name" value="ATP-BINDING CASSETTE SUB-FAMILY B"/>
    <property type="match status" value="1"/>
</dbReference>
<evidence type="ECO:0000313" key="10">
    <source>
        <dbReference type="EMBL" id="OMI34998.1"/>
    </source>
</evidence>
<accession>A0A1R1S9R8</accession>
<comment type="caution">
    <text evidence="10">The sequence shown here is derived from an EMBL/GenBank/DDBJ whole genome shotgun (WGS) entry which is preliminary data.</text>
</comment>
<dbReference type="GO" id="GO:0016887">
    <property type="term" value="F:ATP hydrolysis activity"/>
    <property type="evidence" value="ECO:0007669"/>
    <property type="project" value="InterPro"/>
</dbReference>
<dbReference type="RefSeq" id="WP_076971930.1">
    <property type="nucleotide sequence ID" value="NZ_ASQP01000428.1"/>
</dbReference>
<dbReference type="EMBL" id="ASQP01000428">
    <property type="protein sequence ID" value="OMI34998.1"/>
    <property type="molecule type" value="Genomic_DNA"/>
</dbReference>
<dbReference type="Gene3D" id="3.40.50.300">
    <property type="entry name" value="P-loop containing nucleotide triphosphate hydrolases"/>
    <property type="match status" value="1"/>
</dbReference>
<dbReference type="GO" id="GO:0034040">
    <property type="term" value="F:ATPase-coupled lipid transmembrane transporter activity"/>
    <property type="evidence" value="ECO:0007669"/>
    <property type="project" value="TreeGrafter"/>
</dbReference>
<dbReference type="AlphaFoldDB" id="A0A1R1S9R8"/>
<sequence length="644" mass="69695">MPWPRRRNRQTTDETSESERLLFGGRLRYDVGFSRYEDAYLHLSLWAMARRLPRLVGSTVRLARAADRKALRTVAAAELGQGIGQAFGLVAVNDALAALLSEGTTADRLREALPSLLVVGVVAVVGALLASASTAATGRLEPKVERLATERYLECAARVELSAIEDAEFHRLLDSAQYGASSARRMVKYSVTVVNGLLAVAAAAGVLTVLHPVLLPLLVLIALPRSWSALRIARRRYLSFHSMIEHARAGHLLSRLLIEREAAQEVRVHGVGRFLLRHFRRMSESAEAEQTRLAHAAAGTELVAAVFTGAATLATYAALAGLLLIGGMELSVAGTAVIAIRTGSQNLSTLVLQLNQLYEEMLFVQDLDRLCEDAERFAIPEGGLSVPEEPREIRFESVSFTYPGTDRPALDKVSLTIPGGRVVALVGENGSGKSTLVKLLAGLHLPDSGRILWDGTDVTAADREQLFSRVAMVNQDFKRWPFTAKANVAIGSPQAPIRAESLDRAAAHAGAGDLIAGLPHGWDTLLAREFRGGHQLSGGQWQRLGIARARYRTAPVLLVDEPTSALDARAELAVFEQIRALAGDGQTVVLITHRLASVRHADVIHVLHEGRLTESGSPRELLDKGGVYAELFHLQACQYDLDGS</sequence>
<feature type="transmembrane region" description="Helical" evidence="7">
    <location>
        <begin position="302"/>
        <end position="325"/>
    </location>
</feature>
<reference evidence="10 11" key="1">
    <citation type="submission" date="2013-05" db="EMBL/GenBank/DDBJ databases">
        <title>Genome sequence of Streptomyces sparsogenes DSM 40356.</title>
        <authorList>
            <person name="Coyne S."/>
            <person name="Seebeck F.P."/>
        </authorList>
    </citation>
    <scope>NUCLEOTIDE SEQUENCE [LARGE SCALE GENOMIC DNA]</scope>
    <source>
        <strain evidence="10 11">DSM 40356</strain>
    </source>
</reference>
<dbReference type="GO" id="GO:0005524">
    <property type="term" value="F:ATP binding"/>
    <property type="evidence" value="ECO:0007669"/>
    <property type="project" value="UniProtKB-KW"/>
</dbReference>
<comment type="subcellular location">
    <subcellularLocation>
        <location evidence="1">Cell membrane</location>
        <topology evidence="1">Multi-pass membrane protein</topology>
    </subcellularLocation>
</comment>
<evidence type="ECO:0000256" key="1">
    <source>
        <dbReference type="ARBA" id="ARBA00004651"/>
    </source>
</evidence>
<dbReference type="Gene3D" id="1.20.1560.10">
    <property type="entry name" value="ABC transporter type 1, transmembrane domain"/>
    <property type="match status" value="1"/>
</dbReference>
<keyword evidence="6 7" id="KW-0472">Membrane</keyword>
<dbReference type="Pfam" id="PF00005">
    <property type="entry name" value="ABC_tran"/>
    <property type="match status" value="1"/>
</dbReference>
<dbReference type="PROSITE" id="PS50893">
    <property type="entry name" value="ABC_TRANSPORTER_2"/>
    <property type="match status" value="1"/>
</dbReference>
<dbReference type="SUPFAM" id="SSF90123">
    <property type="entry name" value="ABC transporter transmembrane region"/>
    <property type="match status" value="1"/>
</dbReference>
<keyword evidence="3" id="KW-0547">Nucleotide-binding</keyword>
<dbReference type="PANTHER" id="PTHR24221:SF646">
    <property type="entry name" value="HAEMOLYSIN SECRETION ATP-BINDING PROTEIN"/>
    <property type="match status" value="1"/>
</dbReference>
<dbReference type="GO" id="GO:0005886">
    <property type="term" value="C:plasma membrane"/>
    <property type="evidence" value="ECO:0007669"/>
    <property type="project" value="UniProtKB-SubCell"/>
</dbReference>
<evidence type="ECO:0000259" key="8">
    <source>
        <dbReference type="PROSITE" id="PS50893"/>
    </source>
</evidence>
<evidence type="ECO:0000256" key="7">
    <source>
        <dbReference type="SAM" id="Phobius"/>
    </source>
</evidence>
<evidence type="ECO:0000256" key="5">
    <source>
        <dbReference type="ARBA" id="ARBA00022989"/>
    </source>
</evidence>
<dbReference type="InterPro" id="IPR003593">
    <property type="entry name" value="AAA+_ATPase"/>
</dbReference>
<dbReference type="InterPro" id="IPR036640">
    <property type="entry name" value="ABC1_TM_sf"/>
</dbReference>
<dbReference type="InterPro" id="IPR003439">
    <property type="entry name" value="ABC_transporter-like_ATP-bd"/>
</dbReference>
<dbReference type="InterPro" id="IPR039421">
    <property type="entry name" value="Type_1_exporter"/>
</dbReference>
<keyword evidence="11" id="KW-1185">Reference proteome</keyword>
<dbReference type="GO" id="GO:0140359">
    <property type="term" value="F:ABC-type transporter activity"/>
    <property type="evidence" value="ECO:0007669"/>
    <property type="project" value="InterPro"/>
</dbReference>
<feature type="domain" description="ABC transmembrane type-1" evidence="9">
    <location>
        <begin position="82"/>
        <end position="359"/>
    </location>
</feature>
<dbReference type="InterPro" id="IPR011527">
    <property type="entry name" value="ABC1_TM_dom"/>
</dbReference>
<evidence type="ECO:0000256" key="2">
    <source>
        <dbReference type="ARBA" id="ARBA00022692"/>
    </source>
</evidence>
<evidence type="ECO:0000256" key="4">
    <source>
        <dbReference type="ARBA" id="ARBA00022840"/>
    </source>
</evidence>
<organism evidence="10 11">
    <name type="scientific">Streptomyces sparsogenes DSM 40356</name>
    <dbReference type="NCBI Taxonomy" id="1331668"/>
    <lineage>
        <taxon>Bacteria</taxon>
        <taxon>Bacillati</taxon>
        <taxon>Actinomycetota</taxon>
        <taxon>Actinomycetes</taxon>
        <taxon>Kitasatosporales</taxon>
        <taxon>Streptomycetaceae</taxon>
        <taxon>Streptomyces</taxon>
    </lineage>
</organism>
<evidence type="ECO:0000256" key="3">
    <source>
        <dbReference type="ARBA" id="ARBA00022741"/>
    </source>
</evidence>
<dbReference type="Proteomes" id="UP000186168">
    <property type="component" value="Unassembled WGS sequence"/>
</dbReference>
<dbReference type="InterPro" id="IPR027417">
    <property type="entry name" value="P-loop_NTPase"/>
</dbReference>
<evidence type="ECO:0000259" key="9">
    <source>
        <dbReference type="PROSITE" id="PS50929"/>
    </source>
</evidence>
<protein>
    <submittedName>
        <fullName evidence="10">Putative ABC transporter protein</fullName>
    </submittedName>
</protein>
<dbReference type="PROSITE" id="PS50929">
    <property type="entry name" value="ABC_TM1F"/>
    <property type="match status" value="1"/>
</dbReference>
<evidence type="ECO:0000256" key="6">
    <source>
        <dbReference type="ARBA" id="ARBA00023136"/>
    </source>
</evidence>
<feature type="domain" description="ABC transporter" evidence="8">
    <location>
        <begin position="393"/>
        <end position="634"/>
    </location>
</feature>
<name>A0A1R1S9R8_9ACTN</name>
<feature type="transmembrane region" description="Helical" evidence="7">
    <location>
        <begin position="112"/>
        <end position="136"/>
    </location>
</feature>
<keyword evidence="5 7" id="KW-1133">Transmembrane helix</keyword>
<evidence type="ECO:0000313" key="11">
    <source>
        <dbReference type="Proteomes" id="UP000186168"/>
    </source>
</evidence>
<dbReference type="SMART" id="SM00382">
    <property type="entry name" value="AAA"/>
    <property type="match status" value="1"/>
</dbReference>
<gene>
    <name evidence="10" type="ORF">SPAR_33616</name>
</gene>
<dbReference type="SUPFAM" id="SSF52540">
    <property type="entry name" value="P-loop containing nucleoside triphosphate hydrolases"/>
    <property type="match status" value="1"/>
</dbReference>